<dbReference type="EMBL" id="CAXAQS010001017">
    <property type="protein sequence ID" value="CAK9254357.1"/>
    <property type="molecule type" value="Genomic_DNA"/>
</dbReference>
<comment type="caution">
    <text evidence="3">The sequence shown here is derived from an EMBL/GenBank/DDBJ whole genome shotgun (WGS) entry which is preliminary data.</text>
</comment>
<dbReference type="PANTHER" id="PTHR33492">
    <property type="entry name" value="OSJNBA0043A12.37 PROTEIN-RELATED"/>
    <property type="match status" value="1"/>
</dbReference>
<accession>A0ABP0VJI0</accession>
<gene>
    <name evidence="3" type="ORF">CSSPJE1EN1_LOCUS29735</name>
</gene>
<dbReference type="Proteomes" id="UP001497444">
    <property type="component" value="Unassembled WGS sequence"/>
</dbReference>
<dbReference type="InterPro" id="IPR044822">
    <property type="entry name" value="Myb_DNA-bind_4"/>
</dbReference>
<feature type="region of interest" description="Disordered" evidence="1">
    <location>
        <begin position="9"/>
        <end position="43"/>
    </location>
</feature>
<feature type="compositionally biased region" description="Basic and acidic residues" evidence="1">
    <location>
        <begin position="188"/>
        <end position="200"/>
    </location>
</feature>
<evidence type="ECO:0000313" key="4">
    <source>
        <dbReference type="Proteomes" id="UP001497444"/>
    </source>
</evidence>
<name>A0ABP0VJI0_9BRYO</name>
<feature type="region of interest" description="Disordered" evidence="1">
    <location>
        <begin position="75"/>
        <end position="107"/>
    </location>
</feature>
<feature type="compositionally biased region" description="Low complexity" evidence="1">
    <location>
        <begin position="543"/>
        <end position="552"/>
    </location>
</feature>
<evidence type="ECO:0000256" key="1">
    <source>
        <dbReference type="SAM" id="MobiDB-lite"/>
    </source>
</evidence>
<dbReference type="Pfam" id="PF13837">
    <property type="entry name" value="Myb_DNA-bind_4"/>
    <property type="match status" value="1"/>
</dbReference>
<organism evidence="3 4">
    <name type="scientific">Sphagnum jensenii</name>
    <dbReference type="NCBI Taxonomy" id="128206"/>
    <lineage>
        <taxon>Eukaryota</taxon>
        <taxon>Viridiplantae</taxon>
        <taxon>Streptophyta</taxon>
        <taxon>Embryophyta</taxon>
        <taxon>Bryophyta</taxon>
        <taxon>Sphagnophytina</taxon>
        <taxon>Sphagnopsida</taxon>
        <taxon>Sphagnales</taxon>
        <taxon>Sphagnaceae</taxon>
        <taxon>Sphagnum</taxon>
    </lineage>
</organism>
<feature type="domain" description="Myb-like" evidence="2">
    <location>
        <begin position="223"/>
        <end position="291"/>
    </location>
</feature>
<protein>
    <recommendedName>
        <fullName evidence="2">Myb-like domain-containing protein</fullName>
    </recommendedName>
</protein>
<dbReference type="Gene3D" id="1.10.10.60">
    <property type="entry name" value="Homeodomain-like"/>
    <property type="match status" value="1"/>
</dbReference>
<feature type="region of interest" description="Disordered" evidence="1">
    <location>
        <begin position="433"/>
        <end position="452"/>
    </location>
</feature>
<evidence type="ECO:0000259" key="2">
    <source>
        <dbReference type="PROSITE" id="PS50090"/>
    </source>
</evidence>
<feature type="compositionally biased region" description="Polar residues" evidence="1">
    <location>
        <begin position="553"/>
        <end position="564"/>
    </location>
</feature>
<feature type="compositionally biased region" description="Low complexity" evidence="1">
    <location>
        <begin position="75"/>
        <end position="86"/>
    </location>
</feature>
<proteinExistence type="predicted"/>
<evidence type="ECO:0000313" key="3">
    <source>
        <dbReference type="EMBL" id="CAK9254357.1"/>
    </source>
</evidence>
<sequence>MRLRAKLERALAHMSSSDHRHQQPPAEENWGGGRETSERAATGSSSLFQARLPDQGASASNIVAGSIAAVVQQGGAASPGSSSAASHVWQQHDQEEDDQAHHHDAKEEALHQPSLEYDEQAAGAAFLGAASELERSADSLSPLPDTREILALGPAADRELVVLLEADQLPTGATAAAGRGSNSVQELQSKEMANEEAGDQHAVEHAVTAVVGKNSKQQQPELERVYRSGVWTLKESIVLLEAKKREREILTGSKRNAVSADEKWRAIAEYCWSQGVQRSKEQCRFKWENTMPDFKKVRDYEEEYNYHEKLGHLGDNIHNKKSYFEMDSWQRKQLNLPPNLNRELYGIMDKLLMQKPGTGTGTKLKESKGKELQLVAHDQLDLTTVSVLEAAAVVALPTGEENLNPTEKIQQSSSTPKGTLITRLQVGTQDLGSQGARGEMVMGERSSSGVDQSTTFRVHKDMPMPEVVKGASARKRRKKILPEVAQQEVVGLRGFGTVAPVELRTSVEIGSASTTPLPSSQAPAGVQWVGLGASHELPPAFKQMGQQQQQQGTSEEAGNMTSSPAAKKSKGHKTKMGAAAAPSTEQHAEIIATATTTTMVAEKSSADYLIATLEEKKEARHQEMVTLEREKLAANKEAMNMIAMALNNVANAFFKMADLLQRS</sequence>
<dbReference type="PANTHER" id="PTHR33492:SF11">
    <property type="entry name" value="OS04G0670900 PROTEIN"/>
    <property type="match status" value="1"/>
</dbReference>
<keyword evidence="4" id="KW-1185">Reference proteome</keyword>
<dbReference type="PROSITE" id="PS50090">
    <property type="entry name" value="MYB_LIKE"/>
    <property type="match status" value="1"/>
</dbReference>
<feature type="region of interest" description="Disordered" evidence="1">
    <location>
        <begin position="542"/>
        <end position="584"/>
    </location>
</feature>
<reference evidence="3" key="1">
    <citation type="submission" date="2024-02" db="EMBL/GenBank/DDBJ databases">
        <authorList>
            <consortium name="ELIXIR-Norway"/>
            <consortium name="Elixir Norway"/>
        </authorList>
    </citation>
    <scope>NUCLEOTIDE SEQUENCE</scope>
</reference>
<dbReference type="InterPro" id="IPR001005">
    <property type="entry name" value="SANT/Myb"/>
</dbReference>
<feature type="compositionally biased region" description="Basic and acidic residues" evidence="1">
    <location>
        <begin position="9"/>
        <end position="21"/>
    </location>
</feature>
<feature type="region of interest" description="Disordered" evidence="1">
    <location>
        <begin position="173"/>
        <end position="200"/>
    </location>
</feature>